<sequence>MSRVQLPALPPLTLTLILETTAALVVCTTAVLLLQRLVFHPLARLPGPKLAAASWWYMTYYEVFKDGAFVEHLQHLHARYGPVVRVGPNQLHFNALNAYDDIYLHGHRFTKDPRMYLSLNQSDSSLCIVELKEIKTRREILGPLFSRRAIIKLEHVVLSKVNRLIEQLGHYAEAGKPANIRRACRSAALELIYAYCFATHEDFVTAPDFSHKFVVESEMTFPLVHHFVHFPWMLPLLVLQTQIAAWFKPGGEGGVLYDSYGGLKSKIDELVAYPDMVDRDEHETVFNHLLRPHPDKGQLEVPSTKVLWEEAINLIAAGSETVATIVNVGMFYVLNDPAVYGKLTAELKSAWPEVQTTMHYETLEKLPYLTAVVKESLRIGHGLVHPLPRVVGPTDAVIAGFTVPAGAVVAMGATFVHFNPTVFPQPHAFMPERWLGKDKGHLDQYLVSFSKGPRTCLGINLAWCELYLFFGYLFRKLHMTLHETTIDDMAYRCHLTPTFRGRMLHCKVKVRSD</sequence>
<dbReference type="InterPro" id="IPR001128">
    <property type="entry name" value="Cyt_P450"/>
</dbReference>
<dbReference type="InParanoid" id="A0A5C3P8H4"/>
<dbReference type="PRINTS" id="PR00463">
    <property type="entry name" value="EP450I"/>
</dbReference>
<organism evidence="10 11">
    <name type="scientific">Polyporus arcularius HHB13444</name>
    <dbReference type="NCBI Taxonomy" id="1314778"/>
    <lineage>
        <taxon>Eukaryota</taxon>
        <taxon>Fungi</taxon>
        <taxon>Dikarya</taxon>
        <taxon>Basidiomycota</taxon>
        <taxon>Agaricomycotina</taxon>
        <taxon>Agaricomycetes</taxon>
        <taxon>Polyporales</taxon>
        <taxon>Polyporaceae</taxon>
        <taxon>Polyporus</taxon>
    </lineage>
</organism>
<dbReference type="GO" id="GO:0016705">
    <property type="term" value="F:oxidoreductase activity, acting on paired donors, with incorporation or reduction of molecular oxygen"/>
    <property type="evidence" value="ECO:0007669"/>
    <property type="project" value="InterPro"/>
</dbReference>
<evidence type="ECO:0000313" key="10">
    <source>
        <dbReference type="EMBL" id="TFK85209.1"/>
    </source>
</evidence>
<dbReference type="PANTHER" id="PTHR24305:SF157">
    <property type="entry name" value="N-ACETYLTRYPTOPHAN 6-HYDROXYLASE IVOC-RELATED"/>
    <property type="match status" value="1"/>
</dbReference>
<dbReference type="Proteomes" id="UP000308197">
    <property type="component" value="Unassembled WGS sequence"/>
</dbReference>
<protein>
    <submittedName>
        <fullName evidence="10">Cytochrome P450</fullName>
    </submittedName>
</protein>
<evidence type="ECO:0000256" key="3">
    <source>
        <dbReference type="ARBA" id="ARBA00010617"/>
    </source>
</evidence>
<keyword evidence="9" id="KW-0812">Transmembrane</keyword>
<evidence type="ECO:0000256" key="6">
    <source>
        <dbReference type="ARBA" id="ARBA00023004"/>
    </source>
</evidence>
<dbReference type="Gene3D" id="1.10.630.10">
    <property type="entry name" value="Cytochrome P450"/>
    <property type="match status" value="1"/>
</dbReference>
<keyword evidence="4 7" id="KW-0479">Metal-binding</keyword>
<keyword evidence="6 7" id="KW-0408">Iron</keyword>
<keyword evidence="9" id="KW-1133">Transmembrane helix</keyword>
<reference evidence="10 11" key="1">
    <citation type="journal article" date="2019" name="Nat. Ecol. Evol.">
        <title>Megaphylogeny resolves global patterns of mushroom evolution.</title>
        <authorList>
            <person name="Varga T."/>
            <person name="Krizsan K."/>
            <person name="Foldi C."/>
            <person name="Dima B."/>
            <person name="Sanchez-Garcia M."/>
            <person name="Sanchez-Ramirez S."/>
            <person name="Szollosi G.J."/>
            <person name="Szarkandi J.G."/>
            <person name="Papp V."/>
            <person name="Albert L."/>
            <person name="Andreopoulos W."/>
            <person name="Angelini C."/>
            <person name="Antonin V."/>
            <person name="Barry K.W."/>
            <person name="Bougher N.L."/>
            <person name="Buchanan P."/>
            <person name="Buyck B."/>
            <person name="Bense V."/>
            <person name="Catcheside P."/>
            <person name="Chovatia M."/>
            <person name="Cooper J."/>
            <person name="Damon W."/>
            <person name="Desjardin D."/>
            <person name="Finy P."/>
            <person name="Geml J."/>
            <person name="Haridas S."/>
            <person name="Hughes K."/>
            <person name="Justo A."/>
            <person name="Karasinski D."/>
            <person name="Kautmanova I."/>
            <person name="Kiss B."/>
            <person name="Kocsube S."/>
            <person name="Kotiranta H."/>
            <person name="LaButti K.M."/>
            <person name="Lechner B.E."/>
            <person name="Liimatainen K."/>
            <person name="Lipzen A."/>
            <person name="Lukacs Z."/>
            <person name="Mihaltcheva S."/>
            <person name="Morgado L.N."/>
            <person name="Niskanen T."/>
            <person name="Noordeloos M.E."/>
            <person name="Ohm R.A."/>
            <person name="Ortiz-Santana B."/>
            <person name="Ovrebo C."/>
            <person name="Racz N."/>
            <person name="Riley R."/>
            <person name="Savchenko A."/>
            <person name="Shiryaev A."/>
            <person name="Soop K."/>
            <person name="Spirin V."/>
            <person name="Szebenyi C."/>
            <person name="Tomsovsky M."/>
            <person name="Tulloss R.E."/>
            <person name="Uehling J."/>
            <person name="Grigoriev I.V."/>
            <person name="Vagvolgyi C."/>
            <person name="Papp T."/>
            <person name="Martin F.M."/>
            <person name="Miettinen O."/>
            <person name="Hibbett D.S."/>
            <person name="Nagy L.G."/>
        </authorList>
    </citation>
    <scope>NUCLEOTIDE SEQUENCE [LARGE SCALE GENOMIC DNA]</scope>
    <source>
        <strain evidence="10 11">HHB13444</strain>
    </source>
</reference>
<comment type="pathway">
    <text evidence="2">Secondary metabolite biosynthesis.</text>
</comment>
<dbReference type="SUPFAM" id="SSF48264">
    <property type="entry name" value="Cytochrome P450"/>
    <property type="match status" value="1"/>
</dbReference>
<name>A0A5C3P8H4_9APHY</name>
<accession>A0A5C3P8H4</accession>
<comment type="similarity">
    <text evidence="3 8">Belongs to the cytochrome P450 family.</text>
</comment>
<dbReference type="InterPro" id="IPR050121">
    <property type="entry name" value="Cytochrome_P450_monoxygenase"/>
</dbReference>
<evidence type="ECO:0000256" key="7">
    <source>
        <dbReference type="PIRSR" id="PIRSR602401-1"/>
    </source>
</evidence>
<dbReference type="InterPro" id="IPR036396">
    <property type="entry name" value="Cyt_P450_sf"/>
</dbReference>
<dbReference type="InterPro" id="IPR017972">
    <property type="entry name" value="Cyt_P450_CS"/>
</dbReference>
<comment type="cofactor">
    <cofactor evidence="1 7">
        <name>heme</name>
        <dbReference type="ChEBI" id="CHEBI:30413"/>
    </cofactor>
</comment>
<evidence type="ECO:0000256" key="2">
    <source>
        <dbReference type="ARBA" id="ARBA00005179"/>
    </source>
</evidence>
<proteinExistence type="inferred from homology"/>
<dbReference type="EMBL" id="ML211266">
    <property type="protein sequence ID" value="TFK85209.1"/>
    <property type="molecule type" value="Genomic_DNA"/>
</dbReference>
<dbReference type="Pfam" id="PF00067">
    <property type="entry name" value="p450"/>
    <property type="match status" value="1"/>
</dbReference>
<evidence type="ECO:0000256" key="4">
    <source>
        <dbReference type="ARBA" id="ARBA00022723"/>
    </source>
</evidence>
<dbReference type="PROSITE" id="PS00086">
    <property type="entry name" value="CYTOCHROME_P450"/>
    <property type="match status" value="1"/>
</dbReference>
<dbReference type="PANTHER" id="PTHR24305">
    <property type="entry name" value="CYTOCHROME P450"/>
    <property type="match status" value="1"/>
</dbReference>
<dbReference type="InterPro" id="IPR002401">
    <property type="entry name" value="Cyt_P450_E_grp-I"/>
</dbReference>
<feature type="transmembrane region" description="Helical" evidence="9">
    <location>
        <begin position="12"/>
        <end position="34"/>
    </location>
</feature>
<dbReference type="GO" id="GO:0020037">
    <property type="term" value="F:heme binding"/>
    <property type="evidence" value="ECO:0007669"/>
    <property type="project" value="InterPro"/>
</dbReference>
<keyword evidence="7 8" id="KW-0349">Heme</keyword>
<dbReference type="PRINTS" id="PR00385">
    <property type="entry name" value="P450"/>
</dbReference>
<dbReference type="AlphaFoldDB" id="A0A5C3P8H4"/>
<keyword evidence="11" id="KW-1185">Reference proteome</keyword>
<keyword evidence="8" id="KW-0503">Monooxygenase</keyword>
<evidence type="ECO:0000256" key="8">
    <source>
        <dbReference type="RuleBase" id="RU000461"/>
    </source>
</evidence>
<dbReference type="STRING" id="1314778.A0A5C3P8H4"/>
<evidence type="ECO:0000313" key="11">
    <source>
        <dbReference type="Proteomes" id="UP000308197"/>
    </source>
</evidence>
<gene>
    <name evidence="10" type="ORF">K466DRAFT_552430</name>
</gene>
<evidence type="ECO:0000256" key="9">
    <source>
        <dbReference type="SAM" id="Phobius"/>
    </source>
</evidence>
<dbReference type="GO" id="GO:0004497">
    <property type="term" value="F:monooxygenase activity"/>
    <property type="evidence" value="ECO:0007669"/>
    <property type="project" value="UniProtKB-KW"/>
</dbReference>
<keyword evidence="9" id="KW-0472">Membrane</keyword>
<dbReference type="CDD" id="cd11062">
    <property type="entry name" value="CYP58-like"/>
    <property type="match status" value="1"/>
</dbReference>
<dbReference type="GO" id="GO:0005506">
    <property type="term" value="F:iron ion binding"/>
    <property type="evidence" value="ECO:0007669"/>
    <property type="project" value="InterPro"/>
</dbReference>
<feature type="binding site" description="axial binding residue" evidence="7">
    <location>
        <position position="456"/>
    </location>
    <ligand>
        <name>heme</name>
        <dbReference type="ChEBI" id="CHEBI:30413"/>
    </ligand>
    <ligandPart>
        <name>Fe</name>
        <dbReference type="ChEBI" id="CHEBI:18248"/>
    </ligandPart>
</feature>
<keyword evidence="5 8" id="KW-0560">Oxidoreductase</keyword>
<evidence type="ECO:0000256" key="5">
    <source>
        <dbReference type="ARBA" id="ARBA00023002"/>
    </source>
</evidence>
<evidence type="ECO:0000256" key="1">
    <source>
        <dbReference type="ARBA" id="ARBA00001971"/>
    </source>
</evidence>